<organism evidence="10 11">
    <name type="scientific">Caenorhabditis auriculariae</name>
    <dbReference type="NCBI Taxonomy" id="2777116"/>
    <lineage>
        <taxon>Eukaryota</taxon>
        <taxon>Metazoa</taxon>
        <taxon>Ecdysozoa</taxon>
        <taxon>Nematoda</taxon>
        <taxon>Chromadorea</taxon>
        <taxon>Rhabditida</taxon>
        <taxon>Rhabditina</taxon>
        <taxon>Rhabditomorpha</taxon>
        <taxon>Rhabditoidea</taxon>
        <taxon>Rhabditidae</taxon>
        <taxon>Peloderinae</taxon>
        <taxon>Caenorhabditis</taxon>
    </lineage>
</organism>
<evidence type="ECO:0000256" key="4">
    <source>
        <dbReference type="ARBA" id="ARBA00022728"/>
    </source>
</evidence>
<dbReference type="GO" id="GO:0071011">
    <property type="term" value="C:precatalytic spliceosome"/>
    <property type="evidence" value="ECO:0007669"/>
    <property type="project" value="TreeGrafter"/>
</dbReference>
<evidence type="ECO:0000256" key="3">
    <source>
        <dbReference type="ARBA" id="ARBA00022664"/>
    </source>
</evidence>
<comment type="caution">
    <text evidence="10">The sequence shown here is derived from an EMBL/GenBank/DDBJ whole genome shotgun (WGS) entry which is preliminary data.</text>
</comment>
<dbReference type="GO" id="GO:0000974">
    <property type="term" value="C:Prp19 complex"/>
    <property type="evidence" value="ECO:0007669"/>
    <property type="project" value="TreeGrafter"/>
</dbReference>
<dbReference type="PANTHER" id="PTHR11246">
    <property type="entry name" value="PRE-MRNA SPLICING FACTOR"/>
    <property type="match status" value="1"/>
</dbReference>
<gene>
    <name evidence="10" type="ORF">CAUJ_LOCUS7746</name>
</gene>
<evidence type="ECO:0000256" key="7">
    <source>
        <dbReference type="ARBA" id="ARBA00023242"/>
    </source>
</evidence>
<keyword evidence="5" id="KW-0677">Repeat</keyword>
<dbReference type="Pfam" id="PF02184">
    <property type="entry name" value="HAT"/>
    <property type="match status" value="1"/>
</dbReference>
<keyword evidence="3" id="KW-0507">mRNA processing</keyword>
<keyword evidence="6" id="KW-0508">mRNA splicing</keyword>
<comment type="subcellular location">
    <subcellularLocation>
        <location evidence="1">Nucleus</location>
    </subcellularLocation>
</comment>
<comment type="similarity">
    <text evidence="2">Belongs to the crooked-neck family.</text>
</comment>
<reference evidence="10" key="1">
    <citation type="submission" date="2020-10" db="EMBL/GenBank/DDBJ databases">
        <authorList>
            <person name="Kikuchi T."/>
        </authorList>
    </citation>
    <scope>NUCLEOTIDE SEQUENCE</scope>
    <source>
        <strain evidence="10">NKZ352</strain>
    </source>
</reference>
<evidence type="ECO:0000313" key="11">
    <source>
        <dbReference type="Proteomes" id="UP000835052"/>
    </source>
</evidence>
<dbReference type="FunFam" id="1.25.40.10:FF:000306">
    <property type="entry name" value="Cell cycle control protein cwf4"/>
    <property type="match status" value="1"/>
</dbReference>
<dbReference type="InterPro" id="IPR011990">
    <property type="entry name" value="TPR-like_helical_dom_sf"/>
</dbReference>
<evidence type="ECO:0000313" key="10">
    <source>
        <dbReference type="EMBL" id="CAD6191827.1"/>
    </source>
</evidence>
<evidence type="ECO:0000256" key="1">
    <source>
        <dbReference type="ARBA" id="ARBA00004123"/>
    </source>
</evidence>
<dbReference type="InterPro" id="IPR003107">
    <property type="entry name" value="HAT"/>
</dbReference>
<dbReference type="PANTHER" id="PTHR11246:SF3">
    <property type="entry name" value="CROOKED NECK-LIKE PROTEIN 1"/>
    <property type="match status" value="1"/>
</dbReference>
<dbReference type="SMART" id="SM00386">
    <property type="entry name" value="HAT"/>
    <property type="match status" value="11"/>
</dbReference>
<name>A0A8S1H902_9PELO</name>
<dbReference type="GO" id="GO:0000245">
    <property type="term" value="P:spliceosomal complex assembly"/>
    <property type="evidence" value="ECO:0007669"/>
    <property type="project" value="TreeGrafter"/>
</dbReference>
<dbReference type="AlphaFoldDB" id="A0A8S1H902"/>
<dbReference type="Pfam" id="PF23240">
    <property type="entry name" value="HAT_PRP39_N"/>
    <property type="match status" value="1"/>
</dbReference>
<evidence type="ECO:0000256" key="2">
    <source>
        <dbReference type="ARBA" id="ARBA00008644"/>
    </source>
</evidence>
<sequence>MISVSGLENGIDVKTETCKTTRLDEGVAILDCFSLTIKEIKFFLIFFQIYERWIAWEPPEQAWQTYINFELRYKEIDRARSIYQRFLHVHGSNVQNWIKYAKFEERFGYTGNARAAYEKGMEYFGEDDINETLLVAFALFEERQKEHERARAIFKFGLDNLPSNRTEEIFKHYTQHEKKFGERVGIEDVIISKRKTQYEKLVTENGYNYDAWFDYLRLLENEDADREEVEDLYERAIANIPPHDEKRFWRRYIYLWINYAIYEELTARDTAKARQVYNACLDVIPHKKFTFAKNLDHILGVSIGKCPKDKLFRAYIDLELQLREFDRCRKLYEKFLENSPENSTTWIKFAELETLLGDIGRARAVFDIAIQQPALDMPELLWKAYIDFEINAEEYEKARDLYETLLQRTNHIKVWISLAEFEQSTENYENARKIFERANTALNYADKEERLMLLEAWKESEKKSGDEEALRRVEAMMPRKVKKRRQIQTADGVDAGWEEYFDYIFPQDQAAQGSFKLLEAAARWKAQREQMAKAAAEANEGDRSRRDDDDEDDDAEAKKVREGDSDTDIDESSDSGSESSSTSSDSDSD</sequence>
<keyword evidence="11" id="KW-1185">Reference proteome</keyword>
<dbReference type="EMBL" id="CAJGYM010000023">
    <property type="protein sequence ID" value="CAD6191827.1"/>
    <property type="molecule type" value="Genomic_DNA"/>
</dbReference>
<feature type="region of interest" description="Disordered" evidence="9">
    <location>
        <begin position="530"/>
        <end position="589"/>
    </location>
</feature>
<dbReference type="SUPFAM" id="SSF48452">
    <property type="entry name" value="TPR-like"/>
    <property type="match status" value="2"/>
</dbReference>
<protein>
    <submittedName>
        <fullName evidence="10">Uncharacterized protein</fullName>
    </submittedName>
</protein>
<evidence type="ECO:0000256" key="8">
    <source>
        <dbReference type="ARBA" id="ARBA00037040"/>
    </source>
</evidence>
<proteinExistence type="inferred from homology"/>
<evidence type="ECO:0000256" key="5">
    <source>
        <dbReference type="ARBA" id="ARBA00022737"/>
    </source>
</evidence>
<dbReference type="Gene3D" id="1.25.40.10">
    <property type="entry name" value="Tetratricopeptide repeat domain"/>
    <property type="match status" value="3"/>
</dbReference>
<evidence type="ECO:0000256" key="9">
    <source>
        <dbReference type="SAM" id="MobiDB-lite"/>
    </source>
</evidence>
<dbReference type="GO" id="GO:0071014">
    <property type="term" value="C:post-mRNA release spliceosomal complex"/>
    <property type="evidence" value="ECO:0007669"/>
    <property type="project" value="TreeGrafter"/>
</dbReference>
<keyword evidence="7" id="KW-0539">Nucleus</keyword>
<evidence type="ECO:0000256" key="6">
    <source>
        <dbReference type="ARBA" id="ARBA00023187"/>
    </source>
</evidence>
<keyword evidence="4" id="KW-0747">Spliceosome</keyword>
<accession>A0A8S1H902</accession>
<dbReference type="InterPro" id="IPR045075">
    <property type="entry name" value="Syf1-like"/>
</dbReference>
<feature type="compositionally biased region" description="Low complexity" evidence="9">
    <location>
        <begin position="574"/>
        <end position="589"/>
    </location>
</feature>
<comment type="function">
    <text evidence="8">Involved in pre-mRNA splicing and cell cycle progression. Required for the spliceosome assembly and initiation of the DNA replication.</text>
</comment>
<dbReference type="GO" id="GO:0071007">
    <property type="term" value="C:U2-type catalytic step 2 spliceosome"/>
    <property type="evidence" value="ECO:0007669"/>
    <property type="project" value="TreeGrafter"/>
</dbReference>
<dbReference type="OrthoDB" id="541719at2759"/>
<dbReference type="Proteomes" id="UP000835052">
    <property type="component" value="Unassembled WGS sequence"/>
</dbReference>